<feature type="region of interest" description="Disordered" evidence="1">
    <location>
        <begin position="1"/>
        <end position="105"/>
    </location>
</feature>
<evidence type="ECO:0000313" key="3">
    <source>
        <dbReference type="Proteomes" id="UP000008311"/>
    </source>
</evidence>
<feature type="compositionally biased region" description="Basic and acidic residues" evidence="1">
    <location>
        <begin position="80"/>
        <end position="91"/>
    </location>
</feature>
<keyword evidence="3" id="KW-1185">Reference proteome</keyword>
<evidence type="ECO:0000256" key="1">
    <source>
        <dbReference type="SAM" id="MobiDB-lite"/>
    </source>
</evidence>
<dbReference type="EMBL" id="EQ987696">
    <property type="protein sequence ID" value="EEF23129.1"/>
    <property type="molecule type" value="Genomic_DNA"/>
</dbReference>
<protein>
    <submittedName>
        <fullName evidence="2">Uncharacterized protein</fullName>
    </submittedName>
</protein>
<dbReference type="AlphaFoldDB" id="B9TLY5"/>
<evidence type="ECO:0000313" key="2">
    <source>
        <dbReference type="EMBL" id="EEF23129.1"/>
    </source>
</evidence>
<organism evidence="2 3">
    <name type="scientific">Ricinus communis</name>
    <name type="common">Castor bean</name>
    <dbReference type="NCBI Taxonomy" id="3988"/>
    <lineage>
        <taxon>Eukaryota</taxon>
        <taxon>Viridiplantae</taxon>
        <taxon>Streptophyta</taxon>
        <taxon>Embryophyta</taxon>
        <taxon>Tracheophyta</taxon>
        <taxon>Spermatophyta</taxon>
        <taxon>Magnoliopsida</taxon>
        <taxon>eudicotyledons</taxon>
        <taxon>Gunneridae</taxon>
        <taxon>Pentapetalae</taxon>
        <taxon>rosids</taxon>
        <taxon>fabids</taxon>
        <taxon>Malpighiales</taxon>
        <taxon>Euphorbiaceae</taxon>
        <taxon>Acalyphoideae</taxon>
        <taxon>Acalypheae</taxon>
        <taxon>Ricinus</taxon>
    </lineage>
</organism>
<gene>
    <name evidence="2" type="ORF">RCOM_2007020</name>
</gene>
<feature type="non-terminal residue" evidence="2">
    <location>
        <position position="341"/>
    </location>
</feature>
<sequence length="341" mass="38485">VEGPAVEQPVARVRDDRDDDDAGDAGQIGLTDEFAQPRGHGAAVHGGEEGAGQQHGRDQVPPRGPVDAPPGHAEIDDEQTERGARQREHAGETGMAHAVVHQGRQARQRIDELRQRHHGQHDLPRARELRVHPVIQDLVSEHGHEHEHGRIDEHDVAARLQVQPVQTLELATGRQRARGREKDAGQAVRETEDTVRERGRDGEIREPRHADEGTDDELVRIRVRQRREAAQERVRGKAQQLLADRRARPPVAQVRQQAPDAAPQHEAIDRARDHAQQDHFEEAIAQHQHGHRQQRHAGAEQHFDAARDVVAHQRLRHALQVALQLAEEEAERRQFQGRDRL</sequence>
<proteinExistence type="predicted"/>
<accession>B9TLY5</accession>
<name>B9TLY5_RICCO</name>
<reference evidence="3" key="1">
    <citation type="journal article" date="2010" name="Nat. Biotechnol.">
        <title>Draft genome sequence of the oilseed species Ricinus communis.</title>
        <authorList>
            <person name="Chan A.P."/>
            <person name="Crabtree J."/>
            <person name="Zhao Q."/>
            <person name="Lorenzi H."/>
            <person name="Orvis J."/>
            <person name="Puiu D."/>
            <person name="Melake-Berhan A."/>
            <person name="Jones K.M."/>
            <person name="Redman J."/>
            <person name="Chen G."/>
            <person name="Cahoon E.B."/>
            <person name="Gedil M."/>
            <person name="Stanke M."/>
            <person name="Haas B.J."/>
            <person name="Wortman J.R."/>
            <person name="Fraser-Liggett C.M."/>
            <person name="Ravel J."/>
            <person name="Rabinowicz P.D."/>
        </authorList>
    </citation>
    <scope>NUCLEOTIDE SEQUENCE [LARGE SCALE GENOMIC DNA]</scope>
    <source>
        <strain evidence="3">cv. Hale</strain>
    </source>
</reference>
<feature type="compositionally biased region" description="Basic and acidic residues" evidence="1">
    <location>
        <begin position="178"/>
        <end position="212"/>
    </location>
</feature>
<feature type="non-terminal residue" evidence="2">
    <location>
        <position position="1"/>
    </location>
</feature>
<feature type="region of interest" description="Disordered" evidence="1">
    <location>
        <begin position="172"/>
        <end position="212"/>
    </location>
</feature>
<dbReference type="InParanoid" id="B9TLY5"/>
<dbReference type="Proteomes" id="UP000008311">
    <property type="component" value="Unassembled WGS sequence"/>
</dbReference>